<dbReference type="Gene3D" id="1.25.40.10">
    <property type="entry name" value="Tetratricopeptide repeat domain"/>
    <property type="match status" value="1"/>
</dbReference>
<accession>A0ABV4HJL0</accession>
<keyword evidence="2" id="KW-0732">Signal</keyword>
<evidence type="ECO:0000256" key="2">
    <source>
        <dbReference type="SAM" id="SignalP"/>
    </source>
</evidence>
<protein>
    <recommendedName>
        <fullName evidence="5">Tetratricopeptide repeat protein</fullName>
    </recommendedName>
</protein>
<reference evidence="3 4" key="1">
    <citation type="submission" date="2024-06" db="EMBL/GenBank/DDBJ databases">
        <title>Soil Sphingobacterium thalpophilum.</title>
        <authorList>
            <person name="Yang J."/>
            <person name="Li J."/>
        </authorList>
    </citation>
    <scope>NUCLEOTIDE SEQUENCE [LARGE SCALE GENOMIC DNA]</scope>
    <source>
        <strain evidence="3 4">22g91tb</strain>
    </source>
</reference>
<sequence length="717" mass="80707">MMKKLVLLFLCLSTSLLLGIPMVQGQRKSANKPDVKTIKNEIEKILKQGGAPDQAKLEKLAKQYAIQQTVSEPKKESLYKTKINRTQVSRASLTGKKLTGYIEKLLGRLEPKMDPETVQIVNKIEQRSDTNSNIMSQLSYYLYLIESEDAALLLGGRTILKDPLNDLATNNFAAMLTSCGAAPQAIPILRGLIPQNQKNAMVLNNLGQAFASVGMRDSAMFYFNKCLMLEPKHAMANKTAAKLSADAGNKTQAIEQAKKSLEGEITLEALELIDELDSSPDKFEFLAHEKNIPDYFNLYKFKKPSLQRKHTDAEVVRAEQNAFLTEIDRMIEQLNILIDEETKISLIKSQERVQRTQAEAIEYGRISDKLFSPMNEMAAKIYASKYINRDIFDELQKIEKTYTSEIEYRRQSYANDLNSIMVQYAEKKKAYNCDAMDGSGCKMLEKLTLEECEAKNKRLDVFLDACATAAERYEQRQLQLARERFFFHSKWGYMMGHDPHRANANHYHAAKDYLLSIRKVVGYAPEQPFCKQLKELLKTYRFEDIIKPYCPINNQFDIGAMSLKINCTESTLTIKLDHFIEAAELGKLSKKAAFWLDGMKLQFKSDHVKRNTTISVIKTWLEQSVEVPKMLTPIRWKAGAKVEVSTTAYITIDGRGQIADGGLKGTAMTTAWSGVDSDVTGAMNQIEAGVEMGLGFNSGAFVSPKGMLAELFTGLGT</sequence>
<evidence type="ECO:0000256" key="1">
    <source>
        <dbReference type="PROSITE-ProRule" id="PRU00339"/>
    </source>
</evidence>
<dbReference type="PROSITE" id="PS50005">
    <property type="entry name" value="TPR"/>
    <property type="match status" value="1"/>
</dbReference>
<dbReference type="RefSeq" id="WP_370483418.1">
    <property type="nucleotide sequence ID" value="NZ_JBEOQA010000002.1"/>
</dbReference>
<feature type="repeat" description="TPR" evidence="1">
    <location>
        <begin position="200"/>
        <end position="233"/>
    </location>
</feature>
<evidence type="ECO:0000313" key="3">
    <source>
        <dbReference type="EMBL" id="MEZ0454721.1"/>
    </source>
</evidence>
<feature type="chain" id="PRO_5047379978" description="Tetratricopeptide repeat protein" evidence="2">
    <location>
        <begin position="20"/>
        <end position="717"/>
    </location>
</feature>
<dbReference type="InterPro" id="IPR019734">
    <property type="entry name" value="TPR_rpt"/>
</dbReference>
<dbReference type="Proteomes" id="UP001566204">
    <property type="component" value="Unassembled WGS sequence"/>
</dbReference>
<comment type="caution">
    <text evidence="3">The sequence shown here is derived from an EMBL/GenBank/DDBJ whole genome shotgun (WGS) entry which is preliminary data.</text>
</comment>
<proteinExistence type="predicted"/>
<organism evidence="3 4">
    <name type="scientific">Sphingobacterium thalpophilum</name>
    <dbReference type="NCBI Taxonomy" id="259"/>
    <lineage>
        <taxon>Bacteria</taxon>
        <taxon>Pseudomonadati</taxon>
        <taxon>Bacteroidota</taxon>
        <taxon>Sphingobacteriia</taxon>
        <taxon>Sphingobacteriales</taxon>
        <taxon>Sphingobacteriaceae</taxon>
        <taxon>Sphingobacterium</taxon>
    </lineage>
</organism>
<dbReference type="InterPro" id="IPR011990">
    <property type="entry name" value="TPR-like_helical_dom_sf"/>
</dbReference>
<dbReference type="SUPFAM" id="SSF48452">
    <property type="entry name" value="TPR-like"/>
    <property type="match status" value="1"/>
</dbReference>
<name>A0ABV4HJL0_9SPHI</name>
<evidence type="ECO:0000313" key="4">
    <source>
        <dbReference type="Proteomes" id="UP001566204"/>
    </source>
</evidence>
<dbReference type="SMART" id="SM00028">
    <property type="entry name" value="TPR"/>
    <property type="match status" value="1"/>
</dbReference>
<keyword evidence="4" id="KW-1185">Reference proteome</keyword>
<gene>
    <name evidence="3" type="ORF">ABTW24_24245</name>
</gene>
<dbReference type="EMBL" id="JBEOQB010000009">
    <property type="protein sequence ID" value="MEZ0454721.1"/>
    <property type="molecule type" value="Genomic_DNA"/>
</dbReference>
<feature type="signal peptide" evidence="2">
    <location>
        <begin position="1"/>
        <end position="19"/>
    </location>
</feature>
<evidence type="ECO:0008006" key="5">
    <source>
        <dbReference type="Google" id="ProtNLM"/>
    </source>
</evidence>
<keyword evidence="1" id="KW-0802">TPR repeat</keyword>